<evidence type="ECO:0000256" key="2">
    <source>
        <dbReference type="ARBA" id="ARBA00010607"/>
    </source>
</evidence>
<comment type="subcellular location">
    <subcellularLocation>
        <location evidence="1">Secreted</location>
    </subcellularLocation>
</comment>
<dbReference type="SUPFAM" id="SSF49870">
    <property type="entry name" value="Osmotin, thaumatin-like protein"/>
    <property type="match status" value="2"/>
</dbReference>
<dbReference type="InterPro" id="IPR001938">
    <property type="entry name" value="Thaumatin"/>
</dbReference>
<feature type="signal peptide" evidence="5">
    <location>
        <begin position="1"/>
        <end position="18"/>
    </location>
</feature>
<comment type="caution">
    <text evidence="6">The sequence shown here is derived from an EMBL/GenBank/DDBJ whole genome shotgun (WGS) entry which is preliminary data.</text>
</comment>
<feature type="chain" id="PRO_5035438030" description="Thaumatin-like protein" evidence="5">
    <location>
        <begin position="19"/>
        <end position="367"/>
    </location>
</feature>
<dbReference type="InterPro" id="IPR017949">
    <property type="entry name" value="Thaumatin_CS"/>
</dbReference>
<accession>A0A8K0MML0</accession>
<organism evidence="6 7">
    <name type="scientific">Rhamnella rubrinervis</name>
    <dbReference type="NCBI Taxonomy" id="2594499"/>
    <lineage>
        <taxon>Eukaryota</taxon>
        <taxon>Viridiplantae</taxon>
        <taxon>Streptophyta</taxon>
        <taxon>Embryophyta</taxon>
        <taxon>Tracheophyta</taxon>
        <taxon>Spermatophyta</taxon>
        <taxon>Magnoliopsida</taxon>
        <taxon>eudicotyledons</taxon>
        <taxon>Gunneridae</taxon>
        <taxon>Pentapetalae</taxon>
        <taxon>rosids</taxon>
        <taxon>fabids</taxon>
        <taxon>Rosales</taxon>
        <taxon>Rhamnaceae</taxon>
        <taxon>rhamnoid group</taxon>
        <taxon>Rhamneae</taxon>
        <taxon>Rhamnella</taxon>
    </lineage>
</organism>
<keyword evidence="4" id="KW-1015">Disulfide bond</keyword>
<dbReference type="Pfam" id="PF00314">
    <property type="entry name" value="Thaumatin"/>
    <property type="match status" value="2"/>
</dbReference>
<evidence type="ECO:0008006" key="8">
    <source>
        <dbReference type="Google" id="ProtNLM"/>
    </source>
</evidence>
<protein>
    <recommendedName>
        <fullName evidence="8">Thaumatin-like protein</fullName>
    </recommendedName>
</protein>
<keyword evidence="7" id="KW-1185">Reference proteome</keyword>
<keyword evidence="3" id="KW-0964">Secreted</keyword>
<dbReference type="Gene3D" id="2.60.110.10">
    <property type="entry name" value="Thaumatin"/>
    <property type="match status" value="2"/>
</dbReference>
<dbReference type="GO" id="GO:0005576">
    <property type="term" value="C:extracellular region"/>
    <property type="evidence" value="ECO:0007669"/>
    <property type="project" value="UniProtKB-SubCell"/>
</dbReference>
<name>A0A8K0MML0_9ROSA</name>
<dbReference type="AlphaFoldDB" id="A0A8K0MML0"/>
<dbReference type="FunFam" id="2.60.110.10:FF:000003">
    <property type="entry name" value="Thaumatin I"/>
    <property type="match status" value="1"/>
</dbReference>
<evidence type="ECO:0000256" key="4">
    <source>
        <dbReference type="ARBA" id="ARBA00023157"/>
    </source>
</evidence>
<gene>
    <name evidence="6" type="ORF">FNV43_RR07316</name>
</gene>
<dbReference type="PROSITE" id="PS00316">
    <property type="entry name" value="THAUMATIN_1"/>
    <property type="match status" value="1"/>
</dbReference>
<dbReference type="PRINTS" id="PR00347">
    <property type="entry name" value="THAUMATIN"/>
</dbReference>
<dbReference type="PROSITE" id="PS51367">
    <property type="entry name" value="THAUMATIN_2"/>
    <property type="match status" value="1"/>
</dbReference>
<keyword evidence="5" id="KW-0732">Signal</keyword>
<proteinExistence type="inferred from homology"/>
<dbReference type="InterPro" id="IPR037176">
    <property type="entry name" value="Osmotin/thaumatin-like_sf"/>
</dbReference>
<reference evidence="6" key="1">
    <citation type="submission" date="2020-03" db="EMBL/GenBank/DDBJ databases">
        <title>A high-quality chromosome-level genome assembly of a woody plant with both climbing and erect habits, Rhamnella rubrinervis.</title>
        <authorList>
            <person name="Lu Z."/>
            <person name="Yang Y."/>
            <person name="Zhu X."/>
            <person name="Sun Y."/>
        </authorList>
    </citation>
    <scope>NUCLEOTIDE SEQUENCE</scope>
    <source>
        <strain evidence="6">BYM</strain>
        <tissue evidence="6">Leaf</tissue>
    </source>
</reference>
<comment type="similarity">
    <text evidence="2">Belongs to the thaumatin family.</text>
</comment>
<evidence type="ECO:0000313" key="7">
    <source>
        <dbReference type="Proteomes" id="UP000796880"/>
    </source>
</evidence>
<evidence type="ECO:0000256" key="5">
    <source>
        <dbReference type="SAM" id="SignalP"/>
    </source>
</evidence>
<evidence type="ECO:0000313" key="6">
    <source>
        <dbReference type="EMBL" id="KAF3451223.1"/>
    </source>
</evidence>
<dbReference type="PANTHER" id="PTHR31048">
    <property type="entry name" value="OS03G0233200 PROTEIN"/>
    <property type="match status" value="1"/>
</dbReference>
<dbReference type="Proteomes" id="UP000796880">
    <property type="component" value="Unassembled WGS sequence"/>
</dbReference>
<evidence type="ECO:0000256" key="1">
    <source>
        <dbReference type="ARBA" id="ARBA00004613"/>
    </source>
</evidence>
<dbReference type="CDD" id="cd09217">
    <property type="entry name" value="TLP-P"/>
    <property type="match status" value="1"/>
</dbReference>
<dbReference type="SMART" id="SM00205">
    <property type="entry name" value="THN"/>
    <property type="match status" value="2"/>
</dbReference>
<evidence type="ECO:0000256" key="3">
    <source>
        <dbReference type="ARBA" id="ARBA00022525"/>
    </source>
</evidence>
<sequence length="367" mass="39556">MVVLLLCSGLANSLQSRAATFDVRNNCGFTVWAAAIPGGGLQLDPGQTWSFNVNASTARGRIWARTGCNFNEAGRGTCETGDCDGVIQCTAYGQPPNTLADYALNQYNNLDFFGISLVDGFNVPMEFSATSNDCTRGSDAPLISTHFSCPGGTDYKVVFCPSKAIAQMHIQNNCSFTVWAAAKPGGGRQLNKGETWTLNVKYQGRIWGRTNCDFDENGRGKCDGGDCDGLLQCQTGPRAPCTLAEYSIGQNNVDNLDISLVDGFNVPIGISPTNTSSKSKNCRPIKCAADVNEPCPMELRDPGGCNNPCTVFRNDQFCCRSNICEPTNYSKFFKHLCPDAYSYPLDDATTVISCLTGTSGYNIMFCP</sequence>
<dbReference type="EMBL" id="VOIH02000003">
    <property type="protein sequence ID" value="KAF3451223.1"/>
    <property type="molecule type" value="Genomic_DNA"/>
</dbReference>
<dbReference type="OrthoDB" id="430315at2759"/>